<dbReference type="AlphaFoldDB" id="A0A1T4Y9T8"/>
<name>A0A1T4Y9T8_9CLOT</name>
<dbReference type="EMBL" id="FUYH01000030">
    <property type="protein sequence ID" value="SKA98572.1"/>
    <property type="molecule type" value="Genomic_DNA"/>
</dbReference>
<sequence>MSIEKNITQTNKEQLLRGLPIFHSEESAALTYNLLINDYGEPFKKCSMYSELKDSNDIGSLYSIVEFNQGVQFEDITDNSFLIRELLCFGIRYLAFFGGGRDYIVNAIACSDYNVLDELIHHKNYKITDVPVEYPVKIHDLQDLQELLHEKLA</sequence>
<proteinExistence type="predicted"/>
<gene>
    <name evidence="1" type="ORF">SAMN05443428_1304</name>
</gene>
<organism evidence="1 2">
    <name type="scientific">Caloramator quimbayensis</name>
    <dbReference type="NCBI Taxonomy" id="1147123"/>
    <lineage>
        <taxon>Bacteria</taxon>
        <taxon>Bacillati</taxon>
        <taxon>Bacillota</taxon>
        <taxon>Clostridia</taxon>
        <taxon>Eubacteriales</taxon>
        <taxon>Clostridiaceae</taxon>
        <taxon>Caloramator</taxon>
    </lineage>
</organism>
<evidence type="ECO:0000313" key="2">
    <source>
        <dbReference type="Proteomes" id="UP000190105"/>
    </source>
</evidence>
<protein>
    <submittedName>
        <fullName evidence="1">Uncharacterized protein</fullName>
    </submittedName>
</protein>
<keyword evidence="2" id="KW-1185">Reference proteome</keyword>
<accession>A0A1T4Y9T8</accession>
<evidence type="ECO:0000313" key="1">
    <source>
        <dbReference type="EMBL" id="SKA98572.1"/>
    </source>
</evidence>
<reference evidence="2" key="1">
    <citation type="submission" date="2017-02" db="EMBL/GenBank/DDBJ databases">
        <authorList>
            <person name="Varghese N."/>
            <person name="Submissions S."/>
        </authorList>
    </citation>
    <scope>NUCLEOTIDE SEQUENCE [LARGE SCALE GENOMIC DNA]</scope>
    <source>
        <strain evidence="2">USBA 833</strain>
    </source>
</reference>
<dbReference type="Proteomes" id="UP000190105">
    <property type="component" value="Unassembled WGS sequence"/>
</dbReference>
<dbReference type="RefSeq" id="WP_078697575.1">
    <property type="nucleotide sequence ID" value="NZ_FUYH01000030.1"/>
</dbReference>